<proteinExistence type="inferred from homology"/>
<evidence type="ECO:0000256" key="4">
    <source>
        <dbReference type="ARBA" id="ARBA00023102"/>
    </source>
</evidence>
<keyword evidence="9" id="KW-1185">Reference proteome</keyword>
<dbReference type="UniPathway" id="UPA00031">
    <property type="reaction ID" value="UER00011"/>
</dbReference>
<dbReference type="PANTHER" id="PTHR23133:SF2">
    <property type="entry name" value="IMIDAZOLEGLYCEROL-PHOSPHATE DEHYDRATASE"/>
    <property type="match status" value="1"/>
</dbReference>
<comment type="pathway">
    <text evidence="1 6 7">Amino-acid biosynthesis; L-histidine biosynthesis; L-histidine from 5-phospho-alpha-D-ribose 1-diphosphate: step 6/9.</text>
</comment>
<keyword evidence="4 6" id="KW-0368">Histidine biosynthesis</keyword>
<dbReference type="NCBIfam" id="NF002111">
    <property type="entry name" value="PRK00951.2-1"/>
    <property type="match status" value="1"/>
</dbReference>
<keyword evidence="5 6" id="KW-0456">Lyase</keyword>
<accession>A0A4S2HGR9</accession>
<dbReference type="OrthoDB" id="9813612at2"/>
<name>A0A4S2HGR9_9PROT</name>
<dbReference type="GO" id="GO:0000105">
    <property type="term" value="P:L-histidine biosynthetic process"/>
    <property type="evidence" value="ECO:0007669"/>
    <property type="project" value="UniProtKB-UniRule"/>
</dbReference>
<evidence type="ECO:0000256" key="1">
    <source>
        <dbReference type="ARBA" id="ARBA00005047"/>
    </source>
</evidence>
<dbReference type="FunFam" id="3.30.230.40:FF:000001">
    <property type="entry name" value="Imidazoleglycerol-phosphate dehydratase HisB"/>
    <property type="match status" value="1"/>
</dbReference>
<dbReference type="InterPro" id="IPR020568">
    <property type="entry name" value="Ribosomal_Su5_D2-typ_SF"/>
</dbReference>
<dbReference type="PROSITE" id="PS00955">
    <property type="entry name" value="IGP_DEHYDRATASE_2"/>
    <property type="match status" value="1"/>
</dbReference>
<dbReference type="GO" id="GO:0005737">
    <property type="term" value="C:cytoplasm"/>
    <property type="evidence" value="ECO:0007669"/>
    <property type="project" value="UniProtKB-SubCell"/>
</dbReference>
<evidence type="ECO:0000313" key="9">
    <source>
        <dbReference type="Proteomes" id="UP000305451"/>
    </source>
</evidence>
<dbReference type="PANTHER" id="PTHR23133">
    <property type="entry name" value="IMIDAZOLEGLYCEROL-PHOSPHATE DEHYDRATASE HIS7"/>
    <property type="match status" value="1"/>
</dbReference>
<dbReference type="SUPFAM" id="SSF54211">
    <property type="entry name" value="Ribosomal protein S5 domain 2-like"/>
    <property type="match status" value="2"/>
</dbReference>
<evidence type="ECO:0000313" key="8">
    <source>
        <dbReference type="EMBL" id="TGY94948.1"/>
    </source>
</evidence>
<dbReference type="HAMAP" id="MF_00076">
    <property type="entry name" value="HisB"/>
    <property type="match status" value="1"/>
</dbReference>
<keyword evidence="3 6" id="KW-0028">Amino-acid biosynthesis</keyword>
<evidence type="ECO:0000256" key="3">
    <source>
        <dbReference type="ARBA" id="ARBA00022605"/>
    </source>
</evidence>
<sequence length="271" mass="28782">MKAVADRAERDRVLATLAARLGEEAGVAGASCVPEGLSLDIADQAATRLGLGLEVRDGRAIAHVEDAAAARALAQHLGVPASLRAASVRRTTKETDIALAIDLDGEGASVSTGVHFFDHMLEQIARHAGIGLQVSCEGDVEVDAHHTIEDVCLALGDGLRQALGDKRGIGRFGFALPMDETRASVWIDLSGRPYFRFDGSIPGERVGDFPVEMAPHAFRSISETLKASIHVEVDGENAHHLIESAFKAFGRALRQAIRIEDDALPSTKGVL</sequence>
<dbReference type="GO" id="GO:0004424">
    <property type="term" value="F:imidazoleglycerol-phosphate dehydratase activity"/>
    <property type="evidence" value="ECO:0007669"/>
    <property type="project" value="UniProtKB-UniRule"/>
</dbReference>
<comment type="caution">
    <text evidence="8">The sequence shown here is derived from an EMBL/GenBank/DDBJ whole genome shotgun (WGS) entry which is preliminary data.</text>
</comment>
<evidence type="ECO:0000256" key="7">
    <source>
        <dbReference type="RuleBase" id="RU000599"/>
    </source>
</evidence>
<comment type="catalytic activity">
    <reaction evidence="6 7">
        <text>D-erythro-1-(imidazol-4-yl)glycerol 3-phosphate = 3-(imidazol-4-yl)-2-oxopropyl phosphate + H2O</text>
        <dbReference type="Rhea" id="RHEA:11040"/>
        <dbReference type="ChEBI" id="CHEBI:15377"/>
        <dbReference type="ChEBI" id="CHEBI:57766"/>
        <dbReference type="ChEBI" id="CHEBI:58278"/>
        <dbReference type="EC" id="4.2.1.19"/>
    </reaction>
</comment>
<dbReference type="EC" id="4.2.1.19" evidence="6 7"/>
<dbReference type="FunFam" id="3.30.230.40:FF:000003">
    <property type="entry name" value="Imidazoleglycerol-phosphate dehydratase HisB"/>
    <property type="match status" value="1"/>
</dbReference>
<dbReference type="InterPro" id="IPR038494">
    <property type="entry name" value="IGPD_sf"/>
</dbReference>
<evidence type="ECO:0000256" key="2">
    <source>
        <dbReference type="ARBA" id="ARBA00016664"/>
    </source>
</evidence>
<dbReference type="CDD" id="cd07914">
    <property type="entry name" value="IGPD"/>
    <property type="match status" value="1"/>
</dbReference>
<dbReference type="Pfam" id="PF00475">
    <property type="entry name" value="IGPD"/>
    <property type="match status" value="1"/>
</dbReference>
<organism evidence="8 9">
    <name type="scientific">Marinicauda pacifica</name>
    <dbReference type="NCBI Taxonomy" id="1133559"/>
    <lineage>
        <taxon>Bacteria</taxon>
        <taxon>Pseudomonadati</taxon>
        <taxon>Pseudomonadota</taxon>
        <taxon>Alphaproteobacteria</taxon>
        <taxon>Maricaulales</taxon>
        <taxon>Maricaulaceae</taxon>
        <taxon>Marinicauda</taxon>
    </lineage>
</organism>
<keyword evidence="6" id="KW-0963">Cytoplasm</keyword>
<gene>
    <name evidence="6 8" type="primary">hisB</name>
    <name evidence="8" type="ORF">E5162_04975</name>
</gene>
<dbReference type="Proteomes" id="UP000305451">
    <property type="component" value="Unassembled WGS sequence"/>
</dbReference>
<comment type="subcellular location">
    <subcellularLocation>
        <location evidence="6 7">Cytoplasm</location>
    </subcellularLocation>
</comment>
<dbReference type="InterPro" id="IPR000807">
    <property type="entry name" value="ImidazoleglycerolP_deHydtase"/>
</dbReference>
<protein>
    <recommendedName>
        <fullName evidence="2 6">Imidazoleglycerol-phosphate dehydratase</fullName>
        <shortName evidence="6">IGPD</shortName>
        <ecNumber evidence="6 7">4.2.1.19</ecNumber>
    </recommendedName>
</protein>
<dbReference type="Gene3D" id="3.30.230.40">
    <property type="entry name" value="Imidazole glycerol phosphate dehydratase, domain 1"/>
    <property type="match status" value="2"/>
</dbReference>
<evidence type="ECO:0000256" key="5">
    <source>
        <dbReference type="ARBA" id="ARBA00023239"/>
    </source>
</evidence>
<reference evidence="8 9" key="1">
    <citation type="journal article" date="2013" name="Int. J. Syst. Evol. Microbiol.">
        <title>Marinicauda pacifica gen. nov., sp. nov., a prosthecate alphaproteobacterium of the family Hyphomonadaceae isolated from deep seawater.</title>
        <authorList>
            <person name="Zhang X.Y."/>
            <person name="Li G.W."/>
            <person name="Wang C.S."/>
            <person name="Zhang Y.J."/>
            <person name="Xu X.W."/>
            <person name="Li H."/>
            <person name="Liu A."/>
            <person name="Liu C."/>
            <person name="Xie B.B."/>
            <person name="Qin Q.L."/>
            <person name="Xu Z."/>
            <person name="Chen X.L."/>
            <person name="Zhou B.C."/>
            <person name="Zhang Y.Z."/>
        </authorList>
    </citation>
    <scope>NUCLEOTIDE SEQUENCE [LARGE SCALE GENOMIC DNA]</scope>
    <source>
        <strain evidence="8 9">P-1 km-3</strain>
    </source>
</reference>
<comment type="similarity">
    <text evidence="6 7">Belongs to the imidazoleglycerol-phosphate dehydratase family.</text>
</comment>
<evidence type="ECO:0000256" key="6">
    <source>
        <dbReference type="HAMAP-Rule" id="MF_00076"/>
    </source>
</evidence>
<dbReference type="PROSITE" id="PS00954">
    <property type="entry name" value="IGP_DEHYDRATASE_1"/>
    <property type="match status" value="1"/>
</dbReference>
<dbReference type="NCBIfam" id="NF002114">
    <property type="entry name" value="PRK00951.2-4"/>
    <property type="match status" value="1"/>
</dbReference>
<dbReference type="AlphaFoldDB" id="A0A4S2HGR9"/>
<dbReference type="InterPro" id="IPR020565">
    <property type="entry name" value="ImidazoleglycerP_deHydtase_CS"/>
</dbReference>
<dbReference type="EMBL" id="SRXV01000001">
    <property type="protein sequence ID" value="TGY94948.1"/>
    <property type="molecule type" value="Genomic_DNA"/>
</dbReference>